<keyword evidence="4 7" id="KW-0808">Transferase</keyword>
<dbReference type="CDD" id="cd00610">
    <property type="entry name" value="OAT_like"/>
    <property type="match status" value="1"/>
</dbReference>
<comment type="function">
    <text evidence="7">Catalyzes reversively the conversion of L-aspartate beta-semialdehyde (ASA) to L-2,4-diaminobutyrate (DABA) by transamination with L-glutamate.</text>
</comment>
<dbReference type="InterPro" id="IPR049704">
    <property type="entry name" value="Aminotrans_3_PPA_site"/>
</dbReference>
<dbReference type="PROSITE" id="PS00600">
    <property type="entry name" value="AA_TRANSFER_CLASS_3"/>
    <property type="match status" value="1"/>
</dbReference>
<reference evidence="8 9" key="1">
    <citation type="journal article" date="2016" name="Int. J. Syst. Evol. Microbiol.">
        <title>Pyruvatibacter mobilis gen. nov., sp. nov., a marine bacterium from the culture broth of Picochlorum sp. 122.</title>
        <authorList>
            <person name="Wang G."/>
            <person name="Tang M."/>
            <person name="Wu H."/>
            <person name="Dai S."/>
            <person name="Li T."/>
            <person name="Chen C."/>
            <person name="He H."/>
            <person name="Fan J."/>
            <person name="Xiang W."/>
            <person name="Li X."/>
        </authorList>
    </citation>
    <scope>NUCLEOTIDE SEQUENCE [LARGE SCALE GENOMIC DNA]</scope>
    <source>
        <strain evidence="8 9">GYP-11</strain>
    </source>
</reference>
<dbReference type="AlphaFoldDB" id="A0A845QFC9"/>
<comment type="pathway">
    <text evidence="7">Amine and polyamine biosynthesis; ectoine biosynthesis; L-ectoine from L-aspartate 4-semialdehyde: step 1/3.</text>
</comment>
<dbReference type="RefSeq" id="WP_160588852.1">
    <property type="nucleotide sequence ID" value="NZ_BMHN01000001.1"/>
</dbReference>
<proteinExistence type="inferred from homology"/>
<evidence type="ECO:0000256" key="7">
    <source>
        <dbReference type="RuleBase" id="RU365034"/>
    </source>
</evidence>
<organism evidence="8 9">
    <name type="scientific">Pyruvatibacter mobilis</name>
    <dbReference type="NCBI Taxonomy" id="1712261"/>
    <lineage>
        <taxon>Bacteria</taxon>
        <taxon>Pseudomonadati</taxon>
        <taxon>Pseudomonadota</taxon>
        <taxon>Alphaproteobacteria</taxon>
        <taxon>Hyphomicrobiales</taxon>
        <taxon>Parvibaculaceae</taxon>
        <taxon>Pyruvatibacter</taxon>
    </lineage>
</organism>
<evidence type="ECO:0000256" key="6">
    <source>
        <dbReference type="RuleBase" id="RU003560"/>
    </source>
</evidence>
<comment type="cofactor">
    <cofactor evidence="1 7">
        <name>pyridoxal 5'-phosphate</name>
        <dbReference type="ChEBI" id="CHEBI:597326"/>
    </cofactor>
</comment>
<dbReference type="NCBIfam" id="TIGR00709">
    <property type="entry name" value="dat"/>
    <property type="match status" value="1"/>
</dbReference>
<accession>A0A845QFC9</accession>
<gene>
    <name evidence="8" type="primary">ectB</name>
    <name evidence="8" type="ORF">GTQ45_13965</name>
</gene>
<evidence type="ECO:0000256" key="3">
    <source>
        <dbReference type="ARBA" id="ARBA00022576"/>
    </source>
</evidence>
<dbReference type="PANTHER" id="PTHR43552:SF2">
    <property type="entry name" value="DIAMINOBUTYRATE--2-OXOGLUTARATE TRANSAMINASE"/>
    <property type="match status" value="1"/>
</dbReference>
<evidence type="ECO:0000313" key="8">
    <source>
        <dbReference type="EMBL" id="NBG96840.1"/>
    </source>
</evidence>
<keyword evidence="9" id="KW-1185">Reference proteome</keyword>
<sequence length="435" mass="47656">MSIFNDVESSVRSYCRSFPTTFERASGYRMWDQTGREYLDFFAGAGTLNYGHNPDDMKWALIRYLTNDGVAHGLDMHTGAKARFLERFKEVILEPRDMDHRVLFPGPTGTNAVETAVKAARLTKGRDKIVSFTNAFHGMTLGSLSLTGNSMKREGAGMPLGGDVIRMPFCGYMDDEMDTIDYFERTLEDPGSGIDLPAAVIVETIQGEGGLNVATKEWLQRLQGICRKHDMLLIADDIQVGCGRTGKFFSFEDAGIKPDIICLSKSISGFGLPMAIVLLAPECDVFEPGQHNGTFRGNNLAFVTATQALERWATKDFEQHVHSMAKAMKSKLETIIDDFPGLKPYHKGRGMMQGIAVEPAELAGEISAAAFERGMLIETAGAHDEVVKLLPPLILDAEGLDKGMSILRESFAEVAARHGLDEESGNVVSLKKSAS</sequence>
<dbReference type="Pfam" id="PF00202">
    <property type="entry name" value="Aminotran_3"/>
    <property type="match status" value="1"/>
</dbReference>
<dbReference type="GO" id="GO:0047307">
    <property type="term" value="F:diaminobutyrate-pyruvate transaminase activity"/>
    <property type="evidence" value="ECO:0007669"/>
    <property type="project" value="InterPro"/>
</dbReference>
<dbReference type="GeneID" id="300654316"/>
<dbReference type="InterPro" id="IPR012773">
    <property type="entry name" value="Ectoine_EctB"/>
</dbReference>
<comment type="similarity">
    <text evidence="2 6">Belongs to the class-III pyridoxal-phosphate-dependent aminotransferase family.</text>
</comment>
<dbReference type="InterPro" id="IPR005814">
    <property type="entry name" value="Aminotrans_3"/>
</dbReference>
<dbReference type="InterPro" id="IPR015422">
    <property type="entry name" value="PyrdxlP-dep_Trfase_small"/>
</dbReference>
<dbReference type="Gene3D" id="3.90.1150.10">
    <property type="entry name" value="Aspartate Aminotransferase, domain 1"/>
    <property type="match status" value="1"/>
</dbReference>
<evidence type="ECO:0000256" key="1">
    <source>
        <dbReference type="ARBA" id="ARBA00001933"/>
    </source>
</evidence>
<dbReference type="PIRSF" id="PIRSF000521">
    <property type="entry name" value="Transaminase_4ab_Lys_Orn"/>
    <property type="match status" value="1"/>
</dbReference>
<protein>
    <recommendedName>
        <fullName evidence="7">Diaminobutyrate--2-oxoglutarate transaminase</fullName>
        <ecNumber evidence="7">2.6.1.76</ecNumber>
    </recommendedName>
    <alternativeName>
        <fullName evidence="7">DABA aminotransferase</fullName>
    </alternativeName>
</protein>
<dbReference type="Gene3D" id="3.40.640.10">
    <property type="entry name" value="Type I PLP-dependent aspartate aminotransferase-like (Major domain)"/>
    <property type="match status" value="1"/>
</dbReference>
<dbReference type="EC" id="2.6.1.76" evidence="7"/>
<dbReference type="OrthoDB" id="9801834at2"/>
<dbReference type="UniPathway" id="UPA00067">
    <property type="reaction ID" value="UER00121"/>
</dbReference>
<dbReference type="Proteomes" id="UP000470384">
    <property type="component" value="Unassembled WGS sequence"/>
</dbReference>
<dbReference type="PANTHER" id="PTHR43552">
    <property type="entry name" value="DIAMINOBUTYRATE--2-OXOGLUTARATE AMINOTRANSFERASE"/>
    <property type="match status" value="1"/>
</dbReference>
<dbReference type="NCBIfam" id="NF006733">
    <property type="entry name" value="PRK09264.1"/>
    <property type="match status" value="1"/>
</dbReference>
<dbReference type="InterPro" id="IPR004637">
    <property type="entry name" value="Dat"/>
</dbReference>
<dbReference type="NCBIfam" id="TIGR02407">
    <property type="entry name" value="ectoine_ectB"/>
    <property type="match status" value="1"/>
</dbReference>
<dbReference type="InterPro" id="IPR015421">
    <property type="entry name" value="PyrdxlP-dep_Trfase_major"/>
</dbReference>
<evidence type="ECO:0000256" key="2">
    <source>
        <dbReference type="ARBA" id="ARBA00008954"/>
    </source>
</evidence>
<comment type="caution">
    <text evidence="8">The sequence shown here is derived from an EMBL/GenBank/DDBJ whole genome shotgun (WGS) entry which is preliminary data.</text>
</comment>
<keyword evidence="3 7" id="KW-0032">Aminotransferase</keyword>
<evidence type="ECO:0000256" key="5">
    <source>
        <dbReference type="ARBA" id="ARBA00022898"/>
    </source>
</evidence>
<keyword evidence="5 6" id="KW-0663">Pyridoxal phosphate</keyword>
<dbReference type="EMBL" id="WXYQ01000012">
    <property type="protein sequence ID" value="NBG96840.1"/>
    <property type="molecule type" value="Genomic_DNA"/>
</dbReference>
<dbReference type="SUPFAM" id="SSF53383">
    <property type="entry name" value="PLP-dependent transferases"/>
    <property type="match status" value="1"/>
</dbReference>
<evidence type="ECO:0000313" key="9">
    <source>
        <dbReference type="Proteomes" id="UP000470384"/>
    </source>
</evidence>
<evidence type="ECO:0000256" key="4">
    <source>
        <dbReference type="ARBA" id="ARBA00022679"/>
    </source>
</evidence>
<dbReference type="GO" id="GO:0019491">
    <property type="term" value="P:ectoine biosynthetic process"/>
    <property type="evidence" value="ECO:0007669"/>
    <property type="project" value="UniProtKB-UniPathway"/>
</dbReference>
<dbReference type="InterPro" id="IPR015424">
    <property type="entry name" value="PyrdxlP-dep_Trfase"/>
</dbReference>
<comment type="catalytic activity">
    <reaction evidence="7">
        <text>L-2,4-diaminobutanoate + 2-oxoglutarate = L-aspartate 4-semialdehyde + L-glutamate</text>
        <dbReference type="Rhea" id="RHEA:11160"/>
        <dbReference type="ChEBI" id="CHEBI:16810"/>
        <dbReference type="ChEBI" id="CHEBI:29985"/>
        <dbReference type="ChEBI" id="CHEBI:58761"/>
        <dbReference type="ChEBI" id="CHEBI:537519"/>
        <dbReference type="EC" id="2.6.1.76"/>
    </reaction>
</comment>
<dbReference type="GO" id="GO:0045303">
    <property type="term" value="F:diaminobutyrate-2-oxoglutarate transaminase activity"/>
    <property type="evidence" value="ECO:0007669"/>
    <property type="project" value="UniProtKB-EC"/>
</dbReference>
<dbReference type="GO" id="GO:0030170">
    <property type="term" value="F:pyridoxal phosphate binding"/>
    <property type="evidence" value="ECO:0007669"/>
    <property type="project" value="InterPro"/>
</dbReference>
<name>A0A845QFC9_9HYPH</name>